<dbReference type="EMBL" id="JABBWK010000011">
    <property type="protein sequence ID" value="KAG1904062.1"/>
    <property type="molecule type" value="Genomic_DNA"/>
</dbReference>
<dbReference type="Gene3D" id="3.60.15.10">
    <property type="entry name" value="Ribonuclease Z/Hydroxyacylglutathione hydrolase-like"/>
    <property type="match status" value="1"/>
</dbReference>
<dbReference type="GO" id="GO:0004115">
    <property type="term" value="F:3',5'-cyclic-AMP phosphodiesterase activity"/>
    <property type="evidence" value="ECO:0007669"/>
    <property type="project" value="InterPro"/>
</dbReference>
<organism evidence="1 2">
    <name type="scientific">Suillus fuscotomentosus</name>
    <dbReference type="NCBI Taxonomy" id="1912939"/>
    <lineage>
        <taxon>Eukaryota</taxon>
        <taxon>Fungi</taxon>
        <taxon>Dikarya</taxon>
        <taxon>Basidiomycota</taxon>
        <taxon>Agaricomycotina</taxon>
        <taxon>Agaricomycetes</taxon>
        <taxon>Agaricomycetidae</taxon>
        <taxon>Boletales</taxon>
        <taxon>Suillineae</taxon>
        <taxon>Suillaceae</taxon>
        <taxon>Suillus</taxon>
    </lineage>
</organism>
<dbReference type="InterPro" id="IPR000396">
    <property type="entry name" value="Pdiesterase2"/>
</dbReference>
<dbReference type="PANTHER" id="PTHR28283:SF1">
    <property type="entry name" value="3',5'-CYCLIC-NUCLEOTIDE PHOSPHODIESTERASE 1"/>
    <property type="match status" value="1"/>
</dbReference>
<reference evidence="1" key="1">
    <citation type="journal article" date="2020" name="New Phytol.">
        <title>Comparative genomics reveals dynamic genome evolution in host specialist ectomycorrhizal fungi.</title>
        <authorList>
            <person name="Lofgren L.A."/>
            <person name="Nguyen N.H."/>
            <person name="Vilgalys R."/>
            <person name="Ruytinx J."/>
            <person name="Liao H.L."/>
            <person name="Branco S."/>
            <person name="Kuo A."/>
            <person name="LaButti K."/>
            <person name="Lipzen A."/>
            <person name="Andreopoulos W."/>
            <person name="Pangilinan J."/>
            <person name="Riley R."/>
            <person name="Hundley H."/>
            <person name="Na H."/>
            <person name="Barry K."/>
            <person name="Grigoriev I.V."/>
            <person name="Stajich J.E."/>
            <person name="Kennedy P.G."/>
        </authorList>
    </citation>
    <scope>NUCLEOTIDE SEQUENCE</scope>
    <source>
        <strain evidence="1">FC203</strain>
    </source>
</reference>
<dbReference type="PANTHER" id="PTHR28283">
    <property type="entry name" value="3',5'-CYCLIC-NUCLEOTIDE PHOSPHODIESTERASE 1"/>
    <property type="match status" value="1"/>
</dbReference>
<evidence type="ECO:0000313" key="1">
    <source>
        <dbReference type="EMBL" id="KAG1904062.1"/>
    </source>
</evidence>
<dbReference type="SUPFAM" id="SSF56281">
    <property type="entry name" value="Metallo-hydrolase/oxidoreductase"/>
    <property type="match status" value="1"/>
</dbReference>
<name>A0AAD4HPI2_9AGAM</name>
<dbReference type="RefSeq" id="XP_041229637.1">
    <property type="nucleotide sequence ID" value="XM_041366507.1"/>
</dbReference>
<dbReference type="GO" id="GO:0006198">
    <property type="term" value="P:cAMP catabolic process"/>
    <property type="evidence" value="ECO:0007669"/>
    <property type="project" value="InterPro"/>
</dbReference>
<dbReference type="GO" id="GO:1902660">
    <property type="term" value="P:negative regulation of glucose mediated signaling pathway"/>
    <property type="evidence" value="ECO:0007669"/>
    <property type="project" value="TreeGrafter"/>
</dbReference>
<accession>A0AAD4HPI2</accession>
<dbReference type="GeneID" id="64660805"/>
<protein>
    <submittedName>
        <fullName evidence="1">Cyclic-AMP phosphodiesterase</fullName>
    </submittedName>
</protein>
<keyword evidence="2" id="KW-1185">Reference proteome</keyword>
<dbReference type="GO" id="GO:0047555">
    <property type="term" value="F:3',5'-cyclic-GMP phosphodiesterase activity"/>
    <property type="evidence" value="ECO:0007669"/>
    <property type="project" value="TreeGrafter"/>
</dbReference>
<dbReference type="InterPro" id="IPR036866">
    <property type="entry name" value="RibonucZ/Hydroxyglut_hydro"/>
</dbReference>
<dbReference type="Pfam" id="PF02112">
    <property type="entry name" value="PDEase_II"/>
    <property type="match status" value="1"/>
</dbReference>
<dbReference type="CDD" id="cd07735">
    <property type="entry name" value="class_II_PDE_MBL-fold"/>
    <property type="match status" value="1"/>
</dbReference>
<dbReference type="PRINTS" id="PR00388">
    <property type="entry name" value="PDIESTERASE2"/>
</dbReference>
<sequence>MAAFDMLVVGSGGGPDESNLSAYLLKPRQAAWNDGIIALEAGSGLGALRHIMKRDPNIFGEHPTDANPTSFTPLTVYANVKCFLLTHAHLDHIGSLVMAAGSLGGARKRIYGSAQTLSDLETIFSGRIWPKLATYDENNPLFQLVYHALRADDKYEVIFPDISVRLMTVSHGMNDSGQYDGACFFIRHDPTNQEFIFFGDVEPDSISVEPKNIAVWRAAAPKIPHVISTIFIECSYQAGRPDGQLWGHLSPVHLVQELVTLATEVVIARKERRSCSGSRPRKKQRMSPEALHGALEGVKVYIMHCKEQFATERPINHVIGDQCRELLAPHQLGVELLTADQGMKIGGSNRPIGFAIYLVLTYASSSDLNLILNELFLFVQLFVEIFIFGEIHRYQSSPCPFYHQSVLSPL</sequence>
<evidence type="ECO:0000313" key="2">
    <source>
        <dbReference type="Proteomes" id="UP001195769"/>
    </source>
</evidence>
<comment type="caution">
    <text evidence="1">The sequence shown here is derived from an EMBL/GenBank/DDBJ whole genome shotgun (WGS) entry which is preliminary data.</text>
</comment>
<dbReference type="AlphaFoldDB" id="A0AAD4HPI2"/>
<gene>
    <name evidence="1" type="ORF">F5891DRAFT_1185014</name>
</gene>
<dbReference type="Proteomes" id="UP001195769">
    <property type="component" value="Unassembled WGS sequence"/>
</dbReference>
<proteinExistence type="predicted"/>